<dbReference type="AlphaFoldDB" id="A0A9X4QLE0"/>
<organism evidence="1 2">
    <name type="scientific">Cohnella ginsengisoli</name>
    <dbReference type="NCBI Taxonomy" id="425004"/>
    <lineage>
        <taxon>Bacteria</taxon>
        <taxon>Bacillati</taxon>
        <taxon>Bacillota</taxon>
        <taxon>Bacilli</taxon>
        <taxon>Bacillales</taxon>
        <taxon>Paenibacillaceae</taxon>
        <taxon>Cohnella</taxon>
    </lineage>
</organism>
<gene>
    <name evidence="1" type="ORF">OMP38_03960</name>
</gene>
<protein>
    <submittedName>
        <fullName evidence="1">Uncharacterized protein</fullName>
    </submittedName>
</protein>
<evidence type="ECO:0000313" key="2">
    <source>
        <dbReference type="Proteomes" id="UP001153387"/>
    </source>
</evidence>
<keyword evidence="2" id="KW-1185">Reference proteome</keyword>
<reference evidence="1 2" key="1">
    <citation type="submission" date="2022-10" db="EMBL/GenBank/DDBJ databases">
        <title>Comparative genomic analysis of Cohnella hashimotonis sp. nov., isolated from the International Space Station.</title>
        <authorList>
            <person name="Simpson A."/>
            <person name="Venkateswaran K."/>
        </authorList>
    </citation>
    <scope>NUCLEOTIDE SEQUENCE [LARGE SCALE GENOMIC DNA]</scope>
    <source>
        <strain evidence="1 2">DSM 18997</strain>
    </source>
</reference>
<sequence>MAELLRLSAASASDPVASRALLREAAEPLRHHPKLRQWLDGRDDAQRAELIARAGELAAALLREGGE</sequence>
<accession>A0A9X4QLE0</accession>
<proteinExistence type="predicted"/>
<name>A0A9X4QLE0_9BACL</name>
<dbReference type="Proteomes" id="UP001153387">
    <property type="component" value="Unassembled WGS sequence"/>
</dbReference>
<dbReference type="EMBL" id="JAPDHZ010000002">
    <property type="protein sequence ID" value="MDG0790101.1"/>
    <property type="molecule type" value="Genomic_DNA"/>
</dbReference>
<comment type="caution">
    <text evidence="1">The sequence shown here is derived from an EMBL/GenBank/DDBJ whole genome shotgun (WGS) entry which is preliminary data.</text>
</comment>
<evidence type="ECO:0000313" key="1">
    <source>
        <dbReference type="EMBL" id="MDG0790101.1"/>
    </source>
</evidence>
<dbReference type="RefSeq" id="WP_277563975.1">
    <property type="nucleotide sequence ID" value="NZ_JAPDHZ010000002.1"/>
</dbReference>